<name>A0A1Y1HUV7_KLENI</name>
<feature type="transmembrane region" description="Helical" evidence="16">
    <location>
        <begin position="231"/>
        <end position="251"/>
    </location>
</feature>
<evidence type="ECO:0000256" key="9">
    <source>
        <dbReference type="ARBA" id="ARBA00022837"/>
    </source>
</evidence>
<reference evidence="18 19" key="1">
    <citation type="journal article" date="2014" name="Nat. Commun.">
        <title>Klebsormidium flaccidum genome reveals primary factors for plant terrestrial adaptation.</title>
        <authorList>
            <person name="Hori K."/>
            <person name="Maruyama F."/>
            <person name="Fujisawa T."/>
            <person name="Togashi T."/>
            <person name="Yamamoto N."/>
            <person name="Seo M."/>
            <person name="Sato S."/>
            <person name="Yamada T."/>
            <person name="Mori H."/>
            <person name="Tajima N."/>
            <person name="Moriyama T."/>
            <person name="Ikeuchi M."/>
            <person name="Watanabe M."/>
            <person name="Wada H."/>
            <person name="Kobayashi K."/>
            <person name="Saito M."/>
            <person name="Masuda T."/>
            <person name="Sasaki-Sekimoto Y."/>
            <person name="Mashiguchi K."/>
            <person name="Awai K."/>
            <person name="Shimojima M."/>
            <person name="Masuda S."/>
            <person name="Iwai M."/>
            <person name="Nobusawa T."/>
            <person name="Narise T."/>
            <person name="Kondo S."/>
            <person name="Saito H."/>
            <person name="Sato R."/>
            <person name="Murakawa M."/>
            <person name="Ihara Y."/>
            <person name="Oshima-Yamada Y."/>
            <person name="Ohtaka K."/>
            <person name="Satoh M."/>
            <person name="Sonobe K."/>
            <person name="Ishii M."/>
            <person name="Ohtani R."/>
            <person name="Kanamori-Sato M."/>
            <person name="Honoki R."/>
            <person name="Miyazaki D."/>
            <person name="Mochizuki H."/>
            <person name="Umetsu J."/>
            <person name="Higashi K."/>
            <person name="Shibata D."/>
            <person name="Kamiya Y."/>
            <person name="Sato N."/>
            <person name="Nakamura Y."/>
            <person name="Tabata S."/>
            <person name="Ida S."/>
            <person name="Kurokawa K."/>
            <person name="Ohta H."/>
        </authorList>
    </citation>
    <scope>NUCLEOTIDE SEQUENCE [LARGE SCALE GENOMIC DNA]</scope>
    <source>
        <strain evidence="18 19">NIES-2285</strain>
    </source>
</reference>
<keyword evidence="5" id="KW-0109">Calcium transport</keyword>
<comment type="subunit">
    <text evidence="3">Homodimer.</text>
</comment>
<feature type="transmembrane region" description="Helical" evidence="16">
    <location>
        <begin position="516"/>
        <end position="533"/>
    </location>
</feature>
<evidence type="ECO:0000256" key="4">
    <source>
        <dbReference type="ARBA" id="ARBA00022448"/>
    </source>
</evidence>
<dbReference type="Gene3D" id="1.10.287.70">
    <property type="match status" value="2"/>
</dbReference>
<dbReference type="SMR" id="A0A1Y1HUV7"/>
<sequence length="753" mass="85478">MERPLIDSRRSSPGGSRSAAARDSPPSALTIDRRGNAFKTGSNVQQAAALVDIAYDGEGLPESFLESPHFSEKASYYLVYNAAGPLWLATYAALLLLNFVEVPSWCLNNHEQYCGNPKEYWLGDVPYLPPNVFLVVELVIFLLLAAHILFPLLYAGPKLYQESPKDAISTGLLLLLGLDIIRQMLFWWTQFPVVEPQAVRLAPYLRVLIFLVSVKEMRDNLWTVVAVVPKFLDIFILGFVFLVFSSWLAYVLFEDTLQGRKEFPTFGITSLKMFILLTGSNNPDVWQTAYEQHRAYSLFFVLYLLLGLYFLTNLTLAVIFDSFKNQLGYARKAIEENKRRVLSRAFSFVDEQKRGFIDSDQLTALMNALNLYRAVPHIEKDDMRHIFLALDDSGDYKIQEDEFSDVCEAIGTKFIKLDEPPFLQIVAPGVFNSRAFTAVRDFVKDPRFDRYVMTSVLLANLVTVAIETTLDMENLPSQAIWQNIEYVFGWVYVLEALLKVSALGFCNYWRQGANRFDFLITWIILIGQTALILDPHQTVASKEWIRYLLIGRMLRLLRLLTYIERYRAIVNTFLKLVPAMGPLFGVLFGFLSLFTSLGIHLFGGLVYESNPLLKSTPLSDHKPYNFNDYSAGMVTLFNLLCQASWQDWMEGYAVLSGHRALARAFFLTFIALGTYLVMNVFVSFVMEAFTVEMELAAAEKKEEAWRSGGRLNLSVARHGANVRPESSPMERLMDKMFGEGEGDEDKDSADPGV</sequence>
<evidence type="ECO:0000256" key="15">
    <source>
        <dbReference type="SAM" id="MobiDB-lite"/>
    </source>
</evidence>
<feature type="region of interest" description="Disordered" evidence="15">
    <location>
        <begin position="1"/>
        <end position="27"/>
    </location>
</feature>
<feature type="transmembrane region" description="Helical" evidence="16">
    <location>
        <begin position="132"/>
        <end position="155"/>
    </location>
</feature>
<dbReference type="Gene3D" id="1.10.238.10">
    <property type="entry name" value="EF-hand"/>
    <property type="match status" value="1"/>
</dbReference>
<evidence type="ECO:0000256" key="14">
    <source>
        <dbReference type="ARBA" id="ARBA00023303"/>
    </source>
</evidence>
<keyword evidence="10" id="KW-0851">Voltage-gated channel</keyword>
<keyword evidence="14" id="KW-0407">Ion channel</keyword>
<keyword evidence="13 16" id="KW-0472">Membrane</keyword>
<dbReference type="GO" id="GO:0005509">
    <property type="term" value="F:calcium ion binding"/>
    <property type="evidence" value="ECO:0007669"/>
    <property type="project" value="InterPro"/>
</dbReference>
<evidence type="ECO:0000313" key="19">
    <source>
        <dbReference type="Proteomes" id="UP000054558"/>
    </source>
</evidence>
<keyword evidence="6" id="KW-0107">Calcium channel</keyword>
<evidence type="ECO:0000256" key="10">
    <source>
        <dbReference type="ARBA" id="ARBA00022882"/>
    </source>
</evidence>
<evidence type="ECO:0000256" key="6">
    <source>
        <dbReference type="ARBA" id="ARBA00022673"/>
    </source>
</evidence>
<keyword evidence="8" id="KW-0677">Repeat</keyword>
<dbReference type="InterPro" id="IPR005821">
    <property type="entry name" value="Ion_trans_dom"/>
</dbReference>
<dbReference type="InterPro" id="IPR011992">
    <property type="entry name" value="EF-hand-dom_pair"/>
</dbReference>
<dbReference type="InterPro" id="IPR002048">
    <property type="entry name" value="EF_hand_dom"/>
</dbReference>
<dbReference type="OrthoDB" id="416585at2759"/>
<dbReference type="SUPFAM" id="SSF81324">
    <property type="entry name" value="Voltage-gated potassium channels"/>
    <property type="match status" value="1"/>
</dbReference>
<dbReference type="AlphaFoldDB" id="A0A1Y1HUV7"/>
<feature type="transmembrane region" description="Helical" evidence="16">
    <location>
        <begin position="300"/>
        <end position="323"/>
    </location>
</feature>
<dbReference type="PANTHER" id="PTHR46988:SF2">
    <property type="entry name" value="TWO PORE CALCIUM CHANNEL PROTEIN 1"/>
    <property type="match status" value="1"/>
</dbReference>
<evidence type="ECO:0000256" key="12">
    <source>
        <dbReference type="ARBA" id="ARBA00023065"/>
    </source>
</evidence>
<dbReference type="STRING" id="105231.A0A1Y1HUV7"/>
<feature type="transmembrane region" description="Helical" evidence="16">
    <location>
        <begin position="665"/>
        <end position="686"/>
    </location>
</feature>
<feature type="compositionally biased region" description="Low complexity" evidence="15">
    <location>
        <begin position="11"/>
        <end position="27"/>
    </location>
</feature>
<evidence type="ECO:0000256" key="7">
    <source>
        <dbReference type="ARBA" id="ARBA00022692"/>
    </source>
</evidence>
<feature type="transmembrane region" description="Helical" evidence="16">
    <location>
        <begin position="583"/>
        <end position="606"/>
    </location>
</feature>
<evidence type="ECO:0000256" key="2">
    <source>
        <dbReference type="ARBA" id="ARBA00009286"/>
    </source>
</evidence>
<comment type="subcellular location">
    <subcellularLocation>
        <location evidence="1">Membrane</location>
        <topology evidence="1">Multi-pass membrane protein</topology>
    </subcellularLocation>
</comment>
<evidence type="ECO:0000256" key="3">
    <source>
        <dbReference type="ARBA" id="ARBA00011738"/>
    </source>
</evidence>
<feature type="transmembrane region" description="Helical" evidence="16">
    <location>
        <begin position="490"/>
        <end position="509"/>
    </location>
</feature>
<comment type="similarity">
    <text evidence="2">Belongs to the calcium channel alpha-1 subunit (TC 1.A.1.11) family. Two pore calcium channel subfamily.</text>
</comment>
<keyword evidence="4" id="KW-0813">Transport</keyword>
<dbReference type="EMBL" id="DF237059">
    <property type="protein sequence ID" value="GAQ82415.1"/>
    <property type="molecule type" value="Genomic_DNA"/>
</dbReference>
<evidence type="ECO:0000256" key="16">
    <source>
        <dbReference type="SAM" id="Phobius"/>
    </source>
</evidence>
<feature type="transmembrane region" description="Helical" evidence="16">
    <location>
        <begin position="167"/>
        <end position="188"/>
    </location>
</feature>
<accession>A0A1Y1HUV7</accession>
<keyword evidence="9" id="KW-0106">Calcium</keyword>
<dbReference type="Gene3D" id="1.20.120.350">
    <property type="entry name" value="Voltage-gated potassium channels. Chain C"/>
    <property type="match status" value="1"/>
</dbReference>
<keyword evidence="12" id="KW-0406">Ion transport</keyword>
<proteinExistence type="inferred from homology"/>
<dbReference type="GO" id="GO:0034702">
    <property type="term" value="C:monoatomic ion channel complex"/>
    <property type="evidence" value="ECO:0007669"/>
    <property type="project" value="UniProtKB-KW"/>
</dbReference>
<dbReference type="FunFam" id="1.20.120.350:FF:000055">
    <property type="entry name" value="Two pore calcium channel protein 1"/>
    <property type="match status" value="1"/>
</dbReference>
<dbReference type="InterPro" id="IPR027359">
    <property type="entry name" value="Volt_channel_dom_sf"/>
</dbReference>
<dbReference type="SUPFAM" id="SSF47473">
    <property type="entry name" value="EF-hand"/>
    <property type="match status" value="1"/>
</dbReference>
<evidence type="ECO:0000256" key="11">
    <source>
        <dbReference type="ARBA" id="ARBA00022989"/>
    </source>
</evidence>
<evidence type="ECO:0000256" key="13">
    <source>
        <dbReference type="ARBA" id="ARBA00023136"/>
    </source>
</evidence>
<dbReference type="PROSITE" id="PS50222">
    <property type="entry name" value="EF_HAND_2"/>
    <property type="match status" value="1"/>
</dbReference>
<dbReference type="Proteomes" id="UP000054558">
    <property type="component" value="Unassembled WGS sequence"/>
</dbReference>
<keyword evidence="7 16" id="KW-0812">Transmembrane</keyword>
<feature type="compositionally biased region" description="Basic and acidic residues" evidence="15">
    <location>
        <begin position="1"/>
        <end position="10"/>
    </location>
</feature>
<evidence type="ECO:0000313" key="18">
    <source>
        <dbReference type="EMBL" id="GAQ82415.1"/>
    </source>
</evidence>
<gene>
    <name evidence="18" type="ORF">KFL_001100290</name>
</gene>
<organism evidence="18 19">
    <name type="scientific">Klebsormidium nitens</name>
    <name type="common">Green alga</name>
    <name type="synonym">Ulothrix nitens</name>
    <dbReference type="NCBI Taxonomy" id="105231"/>
    <lineage>
        <taxon>Eukaryota</taxon>
        <taxon>Viridiplantae</taxon>
        <taxon>Streptophyta</taxon>
        <taxon>Klebsormidiophyceae</taxon>
        <taxon>Klebsormidiales</taxon>
        <taxon>Klebsormidiaceae</taxon>
        <taxon>Klebsormidium</taxon>
    </lineage>
</organism>
<dbReference type="FunFam" id="1.10.287.70:FF:000094">
    <property type="entry name" value="Two pore calcium channel protein 1"/>
    <property type="match status" value="1"/>
</dbReference>
<dbReference type="Pfam" id="PF00520">
    <property type="entry name" value="Ion_trans"/>
    <property type="match status" value="2"/>
</dbReference>
<feature type="domain" description="EF-hand" evidence="17">
    <location>
        <begin position="378"/>
        <end position="413"/>
    </location>
</feature>
<dbReference type="OMA" id="MCSTAIV"/>
<keyword evidence="11 16" id="KW-1133">Transmembrane helix</keyword>
<evidence type="ECO:0000256" key="8">
    <source>
        <dbReference type="ARBA" id="ARBA00022737"/>
    </source>
</evidence>
<keyword evidence="19" id="KW-1185">Reference proteome</keyword>
<dbReference type="GO" id="GO:0005245">
    <property type="term" value="F:voltage-gated calcium channel activity"/>
    <property type="evidence" value="ECO:0007669"/>
    <property type="project" value="InterPro"/>
</dbReference>
<feature type="transmembrane region" description="Helical" evidence="16">
    <location>
        <begin position="77"/>
        <end position="100"/>
    </location>
</feature>
<evidence type="ECO:0000256" key="1">
    <source>
        <dbReference type="ARBA" id="ARBA00004141"/>
    </source>
</evidence>
<dbReference type="PANTHER" id="PTHR46988">
    <property type="entry name" value="TWO PORE CALCIUM CHANNEL PROTEIN 1"/>
    <property type="match status" value="1"/>
</dbReference>
<evidence type="ECO:0000259" key="17">
    <source>
        <dbReference type="PROSITE" id="PS50222"/>
    </source>
</evidence>
<evidence type="ECO:0000256" key="5">
    <source>
        <dbReference type="ARBA" id="ARBA00022568"/>
    </source>
</evidence>
<dbReference type="InterPro" id="IPR044581">
    <property type="entry name" value="TPC1_plant"/>
</dbReference>
<protein>
    <recommendedName>
        <fullName evidence="17">EF-hand domain-containing protein</fullName>
    </recommendedName>
</protein>